<dbReference type="Proteomes" id="UP001221208">
    <property type="component" value="Unassembled WGS sequence"/>
</dbReference>
<evidence type="ECO:0000313" key="6">
    <source>
        <dbReference type="EMBL" id="MDC8760254.1"/>
    </source>
</evidence>
<evidence type="ECO:0000256" key="4">
    <source>
        <dbReference type="SAM" id="SignalP"/>
    </source>
</evidence>
<keyword evidence="4" id="KW-0732">Signal</keyword>
<proteinExistence type="predicted"/>
<reference evidence="6 7" key="1">
    <citation type="submission" date="2022-10" db="EMBL/GenBank/DDBJ databases">
        <title>Janthinobacterium sp. hw3 Genome sequencing.</title>
        <authorList>
            <person name="Park S."/>
        </authorList>
    </citation>
    <scope>NUCLEOTIDE SEQUENCE [LARGE SCALE GENOMIC DNA]</scope>
    <source>
        <strain evidence="7">hw3</strain>
    </source>
</reference>
<dbReference type="Pfam" id="PF12974">
    <property type="entry name" value="Phosphonate-bd"/>
    <property type="match status" value="1"/>
</dbReference>
<dbReference type="PROSITE" id="PS50109">
    <property type="entry name" value="HIS_KIN"/>
    <property type="match status" value="1"/>
</dbReference>
<dbReference type="RefSeq" id="WP_273673905.1">
    <property type="nucleotide sequence ID" value="NZ_JAQQXR010000011.1"/>
</dbReference>
<dbReference type="PANTHER" id="PTHR43065:SF42">
    <property type="entry name" value="TWO-COMPONENT SENSOR PPRA"/>
    <property type="match status" value="1"/>
</dbReference>
<evidence type="ECO:0000256" key="2">
    <source>
        <dbReference type="ARBA" id="ARBA00012438"/>
    </source>
</evidence>
<feature type="signal peptide" evidence="4">
    <location>
        <begin position="1"/>
        <end position="26"/>
    </location>
</feature>
<comment type="caution">
    <text evidence="6">The sequence shown here is derived from an EMBL/GenBank/DDBJ whole genome shotgun (WGS) entry which is preliminary data.</text>
</comment>
<dbReference type="InterPro" id="IPR004358">
    <property type="entry name" value="Sig_transdc_His_kin-like_C"/>
</dbReference>
<dbReference type="Pfam" id="PF02518">
    <property type="entry name" value="HATPase_c"/>
    <property type="match status" value="1"/>
</dbReference>
<dbReference type="CDD" id="cd00082">
    <property type="entry name" value="HisKA"/>
    <property type="match status" value="1"/>
</dbReference>
<dbReference type="InterPro" id="IPR036097">
    <property type="entry name" value="HisK_dim/P_sf"/>
</dbReference>
<dbReference type="InterPro" id="IPR003661">
    <property type="entry name" value="HisK_dim/P_dom"/>
</dbReference>
<evidence type="ECO:0000256" key="3">
    <source>
        <dbReference type="ARBA" id="ARBA00022553"/>
    </source>
</evidence>
<dbReference type="EMBL" id="JAQQXR010000011">
    <property type="protein sequence ID" value="MDC8760254.1"/>
    <property type="molecule type" value="Genomic_DNA"/>
</dbReference>
<accession>A0ABT5K5I0</accession>
<dbReference type="InterPro" id="IPR036890">
    <property type="entry name" value="HATPase_C_sf"/>
</dbReference>
<feature type="domain" description="Histidine kinase" evidence="5">
    <location>
        <begin position="380"/>
        <end position="594"/>
    </location>
</feature>
<dbReference type="SUPFAM" id="SSF55874">
    <property type="entry name" value="ATPase domain of HSP90 chaperone/DNA topoisomerase II/histidine kinase"/>
    <property type="match status" value="1"/>
</dbReference>
<dbReference type="SUPFAM" id="SSF53850">
    <property type="entry name" value="Periplasmic binding protein-like II"/>
    <property type="match status" value="1"/>
</dbReference>
<comment type="catalytic activity">
    <reaction evidence="1">
        <text>ATP + protein L-histidine = ADP + protein N-phospho-L-histidine.</text>
        <dbReference type="EC" id="2.7.13.3"/>
    </reaction>
</comment>
<dbReference type="EC" id="2.7.13.3" evidence="2"/>
<protein>
    <recommendedName>
        <fullName evidence="2">histidine kinase</fullName>
        <ecNumber evidence="2">2.7.13.3</ecNumber>
    </recommendedName>
</protein>
<name>A0ABT5K5I0_9BURK</name>
<dbReference type="InterPro" id="IPR003594">
    <property type="entry name" value="HATPase_dom"/>
</dbReference>
<gene>
    <name evidence="6" type="ORF">OIK44_21930</name>
</gene>
<dbReference type="SUPFAM" id="SSF47384">
    <property type="entry name" value="Homodimeric domain of signal transducing histidine kinase"/>
    <property type="match status" value="1"/>
</dbReference>
<dbReference type="Gene3D" id="3.30.565.10">
    <property type="entry name" value="Histidine kinase-like ATPase, C-terminal domain"/>
    <property type="match status" value="1"/>
</dbReference>
<keyword evidence="7" id="KW-1185">Reference proteome</keyword>
<evidence type="ECO:0000313" key="7">
    <source>
        <dbReference type="Proteomes" id="UP001221208"/>
    </source>
</evidence>
<dbReference type="InterPro" id="IPR005467">
    <property type="entry name" value="His_kinase_dom"/>
</dbReference>
<evidence type="ECO:0000256" key="1">
    <source>
        <dbReference type="ARBA" id="ARBA00000085"/>
    </source>
</evidence>
<sequence length="596" mass="64162">MRAARRLSRLALTALAALCLLPAARAQDGADAPVRIGVLAYKGPEAVQRDWSRLRLWLEASVPGRRFVLLDFDQAGLTRAARERAVDFVITSSGHYVALEHAAGASRIATLESPWAASPRQSIGSAIVVRRGAALAALPELAGKHVLAVDPDAFGGYQIAARELLAAGVDPEHDLGRLEFSGFPTQKILLAVRAGRADAGIVRICLLEQMIRSGELDAADLRVLAPVASPGSACQSSSRLYPDWPFAALRHTAPQLSKQVAVALLTMARTPDGYSWAVPGDYQGVDTLFRELRIGPYAYLREWSFETVLRRYWGLMLLALALLVGWAVHTVRVEHLVGRRTGQLRAAQETQRRMADEAQARQAALDHTARLAILGEMASAIAHELNQPLAAIGNFARGMARRIDAGRMEAAPLLEGANEIAAQSERAGNIMRNVRALAQKKPAERRHLDLAAVLEDAFALFRAAHPQAQLAWRGARAPAPVLADALQIQQVTLNLLKNALDAQRSAGRAEQAIEVGLDADAGAWRVSVRDSGCGLAPEQFARLFEPFFTTKAEGLGLGLSLSKSIIETFGGTLSARPNGDAAGLTICFTLPNMEHP</sequence>
<dbReference type="SMART" id="SM00388">
    <property type="entry name" value="HisKA"/>
    <property type="match status" value="1"/>
</dbReference>
<dbReference type="SMART" id="SM00387">
    <property type="entry name" value="HATPase_c"/>
    <property type="match status" value="1"/>
</dbReference>
<dbReference type="PRINTS" id="PR00344">
    <property type="entry name" value="BCTRLSENSOR"/>
</dbReference>
<organism evidence="6 7">
    <name type="scientific">Janthinobacterium fluminis</name>
    <dbReference type="NCBI Taxonomy" id="2987524"/>
    <lineage>
        <taxon>Bacteria</taxon>
        <taxon>Pseudomonadati</taxon>
        <taxon>Pseudomonadota</taxon>
        <taxon>Betaproteobacteria</taxon>
        <taxon>Burkholderiales</taxon>
        <taxon>Oxalobacteraceae</taxon>
        <taxon>Janthinobacterium</taxon>
    </lineage>
</organism>
<dbReference type="Gene3D" id="3.40.190.10">
    <property type="entry name" value="Periplasmic binding protein-like II"/>
    <property type="match status" value="2"/>
</dbReference>
<dbReference type="PANTHER" id="PTHR43065">
    <property type="entry name" value="SENSOR HISTIDINE KINASE"/>
    <property type="match status" value="1"/>
</dbReference>
<dbReference type="Gene3D" id="1.10.287.130">
    <property type="match status" value="1"/>
</dbReference>
<feature type="chain" id="PRO_5046193218" description="histidine kinase" evidence="4">
    <location>
        <begin position="27"/>
        <end position="596"/>
    </location>
</feature>
<keyword evidence="3" id="KW-0597">Phosphoprotein</keyword>
<evidence type="ECO:0000259" key="5">
    <source>
        <dbReference type="PROSITE" id="PS50109"/>
    </source>
</evidence>